<evidence type="ECO:0000259" key="2">
    <source>
        <dbReference type="PROSITE" id="PS50943"/>
    </source>
</evidence>
<evidence type="ECO:0000313" key="4">
    <source>
        <dbReference type="Proteomes" id="UP000600865"/>
    </source>
</evidence>
<evidence type="ECO:0000256" key="1">
    <source>
        <dbReference type="SAM" id="Phobius"/>
    </source>
</evidence>
<keyword evidence="1" id="KW-0472">Membrane</keyword>
<feature type="transmembrane region" description="Helical" evidence="1">
    <location>
        <begin position="83"/>
        <end position="108"/>
    </location>
</feature>
<evidence type="ECO:0000313" key="3">
    <source>
        <dbReference type="EMBL" id="GGX66967.1"/>
    </source>
</evidence>
<dbReference type="PROSITE" id="PS50943">
    <property type="entry name" value="HTH_CROC1"/>
    <property type="match status" value="1"/>
</dbReference>
<dbReference type="Proteomes" id="UP000600865">
    <property type="component" value="Unassembled WGS sequence"/>
</dbReference>
<organism evidence="3 4">
    <name type="scientific">Litorimonas cladophorae</name>
    <dbReference type="NCBI Taxonomy" id="1220491"/>
    <lineage>
        <taxon>Bacteria</taxon>
        <taxon>Pseudomonadati</taxon>
        <taxon>Pseudomonadota</taxon>
        <taxon>Alphaproteobacteria</taxon>
        <taxon>Maricaulales</taxon>
        <taxon>Robiginitomaculaceae</taxon>
    </lineage>
</organism>
<keyword evidence="4" id="KW-1185">Reference proteome</keyword>
<sequence length="149" mass="15972">MDIDTEKLKRWREERFWSQEHLADLSGIALRTVQRIENGGNASRESITALAAAYNVDAAALTFAPEDIAAEAAKQKIEKSKSALHLSFFIVAASWAFVLIVFAGISLSDGPGGDNMTVPAIWMTVGMAGHGLAVVIVELVARFGAAREG</sequence>
<protein>
    <recommendedName>
        <fullName evidence="2">HTH cro/C1-type domain-containing protein</fullName>
    </recommendedName>
</protein>
<dbReference type="GO" id="GO:0003677">
    <property type="term" value="F:DNA binding"/>
    <property type="evidence" value="ECO:0007669"/>
    <property type="project" value="InterPro"/>
</dbReference>
<gene>
    <name evidence="3" type="ORF">GCM10011309_15740</name>
</gene>
<dbReference type="CDD" id="cd00093">
    <property type="entry name" value="HTH_XRE"/>
    <property type="match status" value="1"/>
</dbReference>
<keyword evidence="1" id="KW-0812">Transmembrane</keyword>
<name>A0A918NEK8_9PROT</name>
<comment type="caution">
    <text evidence="3">The sequence shown here is derived from an EMBL/GenBank/DDBJ whole genome shotgun (WGS) entry which is preliminary data.</text>
</comment>
<dbReference type="SMART" id="SM00530">
    <property type="entry name" value="HTH_XRE"/>
    <property type="match status" value="1"/>
</dbReference>
<dbReference type="Pfam" id="PF01381">
    <property type="entry name" value="HTH_3"/>
    <property type="match status" value="1"/>
</dbReference>
<accession>A0A918NEK8</accession>
<feature type="domain" description="HTH cro/C1-type" evidence="2">
    <location>
        <begin position="8"/>
        <end position="61"/>
    </location>
</feature>
<dbReference type="EMBL" id="BMYV01000002">
    <property type="protein sequence ID" value="GGX66967.1"/>
    <property type="molecule type" value="Genomic_DNA"/>
</dbReference>
<dbReference type="InterPro" id="IPR001387">
    <property type="entry name" value="Cro/C1-type_HTH"/>
</dbReference>
<proteinExistence type="predicted"/>
<dbReference type="RefSeq" id="WP_189583997.1">
    <property type="nucleotide sequence ID" value="NZ_BMYV01000002.1"/>
</dbReference>
<keyword evidence="1" id="KW-1133">Transmembrane helix</keyword>
<dbReference type="Gene3D" id="1.10.260.40">
    <property type="entry name" value="lambda repressor-like DNA-binding domains"/>
    <property type="match status" value="1"/>
</dbReference>
<feature type="transmembrane region" description="Helical" evidence="1">
    <location>
        <begin position="120"/>
        <end position="141"/>
    </location>
</feature>
<reference evidence="3 4" key="1">
    <citation type="journal article" date="2014" name="Int. J. Syst. Evol. Microbiol.">
        <title>Complete genome sequence of Corynebacterium casei LMG S-19264T (=DSM 44701T), isolated from a smear-ripened cheese.</title>
        <authorList>
            <consortium name="US DOE Joint Genome Institute (JGI-PGF)"/>
            <person name="Walter F."/>
            <person name="Albersmeier A."/>
            <person name="Kalinowski J."/>
            <person name="Ruckert C."/>
        </authorList>
    </citation>
    <scope>NUCLEOTIDE SEQUENCE [LARGE SCALE GENOMIC DNA]</scope>
    <source>
        <strain evidence="3 4">KCTC 23968</strain>
    </source>
</reference>
<dbReference type="SUPFAM" id="SSF47413">
    <property type="entry name" value="lambda repressor-like DNA-binding domains"/>
    <property type="match status" value="1"/>
</dbReference>
<dbReference type="InterPro" id="IPR010982">
    <property type="entry name" value="Lambda_DNA-bd_dom_sf"/>
</dbReference>
<dbReference type="AlphaFoldDB" id="A0A918NEK8"/>